<name>A0A151NTW0_ALLMI</name>
<dbReference type="Proteomes" id="UP000050525">
    <property type="component" value="Unassembled WGS sequence"/>
</dbReference>
<keyword evidence="9" id="KW-1185">Reference proteome</keyword>
<dbReference type="Gene3D" id="1.20.1070.10">
    <property type="entry name" value="Rhodopsin 7-helix transmembrane proteins"/>
    <property type="match status" value="1"/>
</dbReference>
<evidence type="ECO:0000313" key="8">
    <source>
        <dbReference type="EMBL" id="KYO40090.1"/>
    </source>
</evidence>
<dbReference type="GO" id="GO:0005886">
    <property type="term" value="C:plasma membrane"/>
    <property type="evidence" value="ECO:0007669"/>
    <property type="project" value="UniProtKB-SubCell"/>
</dbReference>
<evidence type="ECO:0000256" key="7">
    <source>
        <dbReference type="SAM" id="Phobius"/>
    </source>
</evidence>
<dbReference type="InterPro" id="IPR050939">
    <property type="entry name" value="Olfactory_GPCR1"/>
</dbReference>
<dbReference type="PANTHER" id="PTHR24242">
    <property type="entry name" value="G-PROTEIN COUPLED RECEPTOR"/>
    <property type="match status" value="1"/>
</dbReference>
<organism evidence="8 9">
    <name type="scientific">Alligator mississippiensis</name>
    <name type="common">American alligator</name>
    <dbReference type="NCBI Taxonomy" id="8496"/>
    <lineage>
        <taxon>Eukaryota</taxon>
        <taxon>Metazoa</taxon>
        <taxon>Chordata</taxon>
        <taxon>Craniata</taxon>
        <taxon>Vertebrata</taxon>
        <taxon>Euteleostomi</taxon>
        <taxon>Archelosauria</taxon>
        <taxon>Archosauria</taxon>
        <taxon>Crocodylia</taxon>
        <taxon>Alligatoridae</taxon>
        <taxon>Alligatorinae</taxon>
        <taxon>Alligator</taxon>
    </lineage>
</organism>
<comment type="caution">
    <text evidence="8">The sequence shown here is derived from an EMBL/GenBank/DDBJ whole genome shotgun (WGS) entry which is preliminary data.</text>
</comment>
<evidence type="ECO:0000256" key="2">
    <source>
        <dbReference type="ARBA" id="ARBA00022475"/>
    </source>
</evidence>
<keyword evidence="7" id="KW-0812">Transmembrane</keyword>
<dbReference type="GO" id="GO:0004930">
    <property type="term" value="F:G protein-coupled receptor activity"/>
    <property type="evidence" value="ECO:0007669"/>
    <property type="project" value="UniProtKB-KW"/>
</dbReference>
<comment type="subcellular location">
    <subcellularLocation>
        <location evidence="1">Cell membrane</location>
        <topology evidence="1">Multi-pass membrane protein</topology>
    </subcellularLocation>
</comment>
<keyword evidence="2" id="KW-1003">Cell membrane</keyword>
<dbReference type="PANTHER" id="PTHR24242:SF359">
    <property type="entry name" value="ODORANT RECEPTOR-RELATED"/>
    <property type="match status" value="1"/>
</dbReference>
<keyword evidence="7" id="KW-1133">Transmembrane helix</keyword>
<protein>
    <recommendedName>
        <fullName evidence="10">G-protein coupled receptors family 1 profile domain-containing protein</fullName>
    </recommendedName>
</protein>
<keyword evidence="7" id="KW-0472">Membrane</keyword>
<evidence type="ECO:0008006" key="10">
    <source>
        <dbReference type="Google" id="ProtNLM"/>
    </source>
</evidence>
<accession>A0A151NTW0</accession>
<keyword evidence="5" id="KW-0297">G-protein coupled receptor</keyword>
<gene>
    <name evidence="8" type="ORF">Y1Q_0020162</name>
</gene>
<dbReference type="GO" id="GO:0007608">
    <property type="term" value="P:sensory perception of smell"/>
    <property type="evidence" value="ECO:0007669"/>
    <property type="project" value="UniProtKB-KW"/>
</dbReference>
<dbReference type="EMBL" id="AKHW03002087">
    <property type="protein sequence ID" value="KYO40090.1"/>
    <property type="molecule type" value="Genomic_DNA"/>
</dbReference>
<sequence length="116" mass="13186">MKRIPGTSIGTGTRWEAAVCQSGSWDHPRLLKRIPGTSIGMIRSMADMDTWNGIQVTEFIMVGFPSPYKVKIILFILFFIITFLMTVIANAVIITLICTNHHQQTPMYFFLCNFII</sequence>
<evidence type="ECO:0000256" key="6">
    <source>
        <dbReference type="ARBA" id="ARBA00023170"/>
    </source>
</evidence>
<reference evidence="8 9" key="1">
    <citation type="journal article" date="2012" name="Genome Biol.">
        <title>Sequencing three crocodilian genomes to illuminate the evolution of archosaurs and amniotes.</title>
        <authorList>
            <person name="St John J.A."/>
            <person name="Braun E.L."/>
            <person name="Isberg S.R."/>
            <person name="Miles L.G."/>
            <person name="Chong A.Y."/>
            <person name="Gongora J."/>
            <person name="Dalzell P."/>
            <person name="Moran C."/>
            <person name="Bed'hom B."/>
            <person name="Abzhanov A."/>
            <person name="Burgess S.C."/>
            <person name="Cooksey A.M."/>
            <person name="Castoe T.A."/>
            <person name="Crawford N.G."/>
            <person name="Densmore L.D."/>
            <person name="Drew J.C."/>
            <person name="Edwards S.V."/>
            <person name="Faircloth B.C."/>
            <person name="Fujita M.K."/>
            <person name="Greenwold M.J."/>
            <person name="Hoffmann F.G."/>
            <person name="Howard J.M."/>
            <person name="Iguchi T."/>
            <person name="Janes D.E."/>
            <person name="Khan S.Y."/>
            <person name="Kohno S."/>
            <person name="de Koning A.J."/>
            <person name="Lance S.L."/>
            <person name="McCarthy F.M."/>
            <person name="McCormack J.E."/>
            <person name="Merchant M.E."/>
            <person name="Peterson D.G."/>
            <person name="Pollock D.D."/>
            <person name="Pourmand N."/>
            <person name="Raney B.J."/>
            <person name="Roessler K.A."/>
            <person name="Sanford J.R."/>
            <person name="Sawyer R.H."/>
            <person name="Schmidt C.J."/>
            <person name="Triplett E.W."/>
            <person name="Tuberville T.D."/>
            <person name="Venegas-Anaya M."/>
            <person name="Howard J.T."/>
            <person name="Jarvis E.D."/>
            <person name="Guillette L.J.Jr."/>
            <person name="Glenn T.C."/>
            <person name="Green R.E."/>
            <person name="Ray D.A."/>
        </authorList>
    </citation>
    <scope>NUCLEOTIDE SEQUENCE [LARGE SCALE GENOMIC DNA]</scope>
    <source>
        <strain evidence="8">KSC_2009_1</strain>
    </source>
</reference>
<dbReference type="STRING" id="8496.A0A151NTW0"/>
<keyword evidence="5" id="KW-0807">Transducer</keyword>
<evidence type="ECO:0000256" key="5">
    <source>
        <dbReference type="ARBA" id="ARBA00023040"/>
    </source>
</evidence>
<proteinExistence type="predicted"/>
<keyword evidence="4" id="KW-0552">Olfaction</keyword>
<dbReference type="AlphaFoldDB" id="A0A151NTW0"/>
<evidence type="ECO:0000256" key="1">
    <source>
        <dbReference type="ARBA" id="ARBA00004651"/>
    </source>
</evidence>
<feature type="transmembrane region" description="Helical" evidence="7">
    <location>
        <begin position="72"/>
        <end position="98"/>
    </location>
</feature>
<evidence type="ECO:0000313" key="9">
    <source>
        <dbReference type="Proteomes" id="UP000050525"/>
    </source>
</evidence>
<evidence type="ECO:0000256" key="3">
    <source>
        <dbReference type="ARBA" id="ARBA00022606"/>
    </source>
</evidence>
<dbReference type="SUPFAM" id="SSF81321">
    <property type="entry name" value="Family A G protein-coupled receptor-like"/>
    <property type="match status" value="1"/>
</dbReference>
<keyword evidence="6" id="KW-0675">Receptor</keyword>
<keyword evidence="3" id="KW-0716">Sensory transduction</keyword>
<evidence type="ECO:0000256" key="4">
    <source>
        <dbReference type="ARBA" id="ARBA00022725"/>
    </source>
</evidence>